<organism evidence="1 2">
    <name type="scientific">Sinorhizobium meliloti CCNWSX0020</name>
    <dbReference type="NCBI Taxonomy" id="1107881"/>
    <lineage>
        <taxon>Bacteria</taxon>
        <taxon>Pseudomonadati</taxon>
        <taxon>Pseudomonadota</taxon>
        <taxon>Alphaproteobacteria</taxon>
        <taxon>Hyphomicrobiales</taxon>
        <taxon>Rhizobiaceae</taxon>
        <taxon>Sinorhizobium/Ensifer group</taxon>
        <taxon>Sinorhizobium</taxon>
    </lineage>
</organism>
<accession>H0FXZ9</accession>
<dbReference type="RefSeq" id="WP_003528168.1">
    <property type="nucleotide sequence ID" value="NZ_AGVV01000015.1"/>
</dbReference>
<reference evidence="1 2" key="1">
    <citation type="journal article" date="2012" name="J. Bacteriol.">
        <title>Draft Genome Sequence of Sinorhizobium meliloti CCNWSX0020, a Nitrogen-Fixing Symbiont with Copper Tolerance Capability Isolated from Lead-Zinc Mine Tailings.</title>
        <authorList>
            <person name="Li Z."/>
            <person name="Ma Z."/>
            <person name="Hao X."/>
            <person name="Wei G."/>
        </authorList>
    </citation>
    <scope>NUCLEOTIDE SEQUENCE [LARGE SCALE GENOMIC DNA]</scope>
    <source>
        <strain evidence="1 2">CCNWSX0020</strain>
    </source>
</reference>
<evidence type="ECO:0000313" key="1">
    <source>
        <dbReference type="EMBL" id="EHK78071.1"/>
    </source>
</evidence>
<dbReference type="Proteomes" id="UP000004038">
    <property type="component" value="Unassembled WGS sequence"/>
</dbReference>
<gene>
    <name evidence="1" type="ORF">SM0020_10345</name>
</gene>
<name>H0FXZ9_RHIML</name>
<evidence type="ECO:0000313" key="2">
    <source>
        <dbReference type="Proteomes" id="UP000004038"/>
    </source>
</evidence>
<protein>
    <submittedName>
        <fullName evidence="1">Uncharacterized protein</fullName>
    </submittedName>
</protein>
<dbReference type="AlphaFoldDB" id="H0FXZ9"/>
<proteinExistence type="predicted"/>
<dbReference type="EMBL" id="AGVV01000015">
    <property type="protein sequence ID" value="EHK78071.1"/>
    <property type="molecule type" value="Genomic_DNA"/>
</dbReference>
<sequence>MKIRFVKNYKGRGVGDTADMPETEARALIGIGLAEEMPAEKVAKKGEKGAQE</sequence>
<dbReference type="PATRIC" id="fig|1107881.3.peg.2094"/>